<dbReference type="InterPro" id="IPR051784">
    <property type="entry name" value="Nod_factor_ABC_transporter"/>
</dbReference>
<protein>
    <submittedName>
        <fullName evidence="7">ABC-2 type transport system permease protein</fullName>
    </submittedName>
</protein>
<keyword evidence="3" id="KW-1133">Transmembrane helix</keyword>
<accession>A0A652YXK6</accession>
<dbReference type="GO" id="GO:0043190">
    <property type="term" value="C:ATP-binding cassette (ABC) transporter complex"/>
    <property type="evidence" value="ECO:0007669"/>
    <property type="project" value="InterPro"/>
</dbReference>
<dbReference type="EMBL" id="VNIQ01000001">
    <property type="protein sequence ID" value="TYQ08220.1"/>
    <property type="molecule type" value="Genomic_DNA"/>
</dbReference>
<sequence length="287" mass="31454">MTTTTKYQTPNLTLQKTGRREISVPAATRVGRHRRPNPSALMQWWVLTGRTLRAMVRRYELVIAVIAPLIFTVGFYLPLKFVMQLQGIDYAQFLMPIIVLQAMAFTSISAAQMSAKEKITGFSSRMQTMPVYGPVPLLSRMSSGFVRSVVSLTAALVYGHAIGFRFTEGFGQAALFCGLALVFSTCLSLGADAIGSLSKSPQATSQALTLPQLILGMLSCGFAPETGFPEWIRPFVRNQPVSQFSFAMRDLAHGGVTSHTMFPVVMWSLGLLVVCAPLAYWASTRRA</sequence>
<dbReference type="Pfam" id="PF12698">
    <property type="entry name" value="ABC2_membrane_3"/>
    <property type="match status" value="1"/>
</dbReference>
<dbReference type="PANTHER" id="PTHR43229:SF2">
    <property type="entry name" value="NODULATION PROTEIN J"/>
    <property type="match status" value="1"/>
</dbReference>
<dbReference type="PIRSF" id="PIRSF006648">
    <property type="entry name" value="DrrB"/>
    <property type="match status" value="1"/>
</dbReference>
<evidence type="ECO:0000256" key="5">
    <source>
        <dbReference type="ARBA" id="ARBA00023251"/>
    </source>
</evidence>
<evidence type="ECO:0000256" key="4">
    <source>
        <dbReference type="ARBA" id="ARBA00023136"/>
    </source>
</evidence>
<evidence type="ECO:0000259" key="6">
    <source>
        <dbReference type="Pfam" id="PF12698"/>
    </source>
</evidence>
<keyword evidence="4" id="KW-0472">Membrane</keyword>
<dbReference type="PANTHER" id="PTHR43229">
    <property type="entry name" value="NODULATION PROTEIN J"/>
    <property type="match status" value="1"/>
</dbReference>
<dbReference type="AlphaFoldDB" id="A0A652YXK6"/>
<evidence type="ECO:0000313" key="7">
    <source>
        <dbReference type="EMBL" id="TYQ08220.1"/>
    </source>
</evidence>
<dbReference type="GO" id="GO:0140359">
    <property type="term" value="F:ABC-type transporter activity"/>
    <property type="evidence" value="ECO:0007669"/>
    <property type="project" value="InterPro"/>
</dbReference>
<evidence type="ECO:0000256" key="1">
    <source>
        <dbReference type="ARBA" id="ARBA00004141"/>
    </source>
</evidence>
<evidence type="ECO:0000256" key="2">
    <source>
        <dbReference type="ARBA" id="ARBA00022692"/>
    </source>
</evidence>
<dbReference type="InterPro" id="IPR000412">
    <property type="entry name" value="ABC_2_transport"/>
</dbReference>
<keyword evidence="2" id="KW-0812">Transmembrane</keyword>
<gene>
    <name evidence="7" type="ORF">FNL38_101591</name>
</gene>
<dbReference type="GO" id="GO:0046677">
    <property type="term" value="P:response to antibiotic"/>
    <property type="evidence" value="ECO:0007669"/>
    <property type="project" value="UniProtKB-KW"/>
</dbReference>
<comment type="subcellular location">
    <subcellularLocation>
        <location evidence="1">Membrane</location>
        <topology evidence="1">Multi-pass membrane protein</topology>
    </subcellularLocation>
</comment>
<evidence type="ECO:0000256" key="3">
    <source>
        <dbReference type="ARBA" id="ARBA00022989"/>
    </source>
</evidence>
<name>A0A652YXK6_NOCGL</name>
<dbReference type="InterPro" id="IPR013525">
    <property type="entry name" value="ABC2_TM"/>
</dbReference>
<feature type="domain" description="ABC-2 type transporter transmembrane" evidence="6">
    <location>
        <begin position="89"/>
        <end position="283"/>
    </location>
</feature>
<keyword evidence="5" id="KW-0046">Antibiotic resistance</keyword>
<organism evidence="7">
    <name type="scientific">Nocardia globerula</name>
    <dbReference type="NCBI Taxonomy" id="1818"/>
    <lineage>
        <taxon>Bacteria</taxon>
        <taxon>Bacillati</taxon>
        <taxon>Actinomycetota</taxon>
        <taxon>Actinomycetes</taxon>
        <taxon>Mycobacteriales</taxon>
        <taxon>Nocardiaceae</taxon>
        <taxon>Nocardia</taxon>
    </lineage>
</organism>
<reference evidence="7" key="1">
    <citation type="submission" date="2019-07" db="EMBL/GenBank/DDBJ databases">
        <title>Genomic Encyclopedia of Type Strains, Phase IV (KMG-IV): sequencing the most valuable type-strain genomes for metagenomic binning, comparative biology and taxonomic classification.</title>
        <authorList>
            <person name="Goeker M."/>
        </authorList>
    </citation>
    <scope>NUCLEOTIDE SEQUENCE</scope>
    <source>
        <strain evidence="7">DSM 44596</strain>
    </source>
</reference>
<proteinExistence type="predicted"/>
<comment type="caution">
    <text evidence="7">The sequence shown here is derived from an EMBL/GenBank/DDBJ whole genome shotgun (WGS) entry which is preliminary data.</text>
</comment>